<dbReference type="PROSITE" id="PS50207">
    <property type="entry name" value="CASPASE_P10"/>
    <property type="match status" value="1"/>
</dbReference>
<proteinExistence type="inferred from homology"/>
<dbReference type="InterPro" id="IPR015917">
    <property type="entry name" value="Pept_C14A"/>
</dbReference>
<gene>
    <name evidence="5" type="ORF">PMEA_00003942</name>
</gene>
<dbReference type="PANTHER" id="PTHR22576">
    <property type="entry name" value="MUCOSA ASSOCIATED LYMPHOID TISSUE LYMPHOMA TRANSLOCATION PROTEIN 1/PARACASPASE"/>
    <property type="match status" value="1"/>
</dbReference>
<sequence length="387" mass="44592">MENAKLRSIPKKTSERYFLCKICRSLFKRFRRCECLLDSLDGKGCNCVNEDDEEVSNECEGFYQDSSSQTDLMHAPPSNPPRVVFQRSDSIACRNPMDVSQILDLSPRNFIFARDNPQNYREIRNPYVLVINIVNFIKDPRPRNGAKHDQDNVERFVREAGFSSVLWYLDLEKQDMLKLLEETRKNADLVENDSFICIIMSHGNKEGILCRDHETISVENIMEKFQGNNDACPQLATKPKLFFVQACRGEIDDKGYFAPRGPKDVYPDTSDNNEMPVKLPSDADFLIAYSTTKGTISHRRFTVDRRYAETHKESLGSWFISCLVQVLCENSHKEDLMTMLTRVNRAMCEFYTEGGSKQISCQLSMLTRKVYFSNFLDKKKCVGSNTN</sequence>
<dbReference type="PROSITE" id="PS01122">
    <property type="entry name" value="CASPASE_CYS"/>
    <property type="match status" value="1"/>
</dbReference>
<evidence type="ECO:0000313" key="5">
    <source>
        <dbReference type="EMBL" id="CAH3111087.1"/>
    </source>
</evidence>
<comment type="caution">
    <text evidence="5">The sequence shown here is derived from an EMBL/GenBank/DDBJ whole genome shotgun (WGS) entry which is preliminary data.</text>
</comment>
<dbReference type="CDD" id="cd00032">
    <property type="entry name" value="CASc"/>
    <property type="match status" value="1"/>
</dbReference>
<dbReference type="Proteomes" id="UP001159428">
    <property type="component" value="Unassembled WGS sequence"/>
</dbReference>
<dbReference type="SMART" id="SM00115">
    <property type="entry name" value="CASc"/>
    <property type="match status" value="1"/>
</dbReference>
<dbReference type="PROSITE" id="PS50208">
    <property type="entry name" value="CASPASE_P20"/>
    <property type="match status" value="1"/>
</dbReference>
<dbReference type="GO" id="GO:0006508">
    <property type="term" value="P:proteolysis"/>
    <property type="evidence" value="ECO:0007669"/>
    <property type="project" value="InterPro"/>
</dbReference>
<keyword evidence="6" id="KW-1185">Reference proteome</keyword>
<dbReference type="Pfam" id="PF00656">
    <property type="entry name" value="Peptidase_C14"/>
    <property type="match status" value="1"/>
</dbReference>
<dbReference type="InterPro" id="IPR001309">
    <property type="entry name" value="Pept_C14_p20"/>
</dbReference>
<name>A0AAU9WE04_9CNID</name>
<comment type="similarity">
    <text evidence="1 2">Belongs to the peptidase C14A family.</text>
</comment>
<evidence type="ECO:0000259" key="3">
    <source>
        <dbReference type="PROSITE" id="PS50207"/>
    </source>
</evidence>
<dbReference type="InterPro" id="IPR052039">
    <property type="entry name" value="Caspase-related_regulators"/>
</dbReference>
<dbReference type="PRINTS" id="PR00376">
    <property type="entry name" value="IL1BCENZYME"/>
</dbReference>
<feature type="domain" description="Caspase family p20" evidence="4">
    <location>
        <begin position="124"/>
        <end position="251"/>
    </location>
</feature>
<dbReference type="AlphaFoldDB" id="A0AAU9WE04"/>
<evidence type="ECO:0000259" key="4">
    <source>
        <dbReference type="PROSITE" id="PS50208"/>
    </source>
</evidence>
<evidence type="ECO:0008006" key="7">
    <source>
        <dbReference type="Google" id="ProtNLM"/>
    </source>
</evidence>
<dbReference type="InterPro" id="IPR029030">
    <property type="entry name" value="Caspase-like_dom_sf"/>
</dbReference>
<dbReference type="EMBL" id="CALNXJ010000012">
    <property type="protein sequence ID" value="CAH3111087.1"/>
    <property type="molecule type" value="Genomic_DNA"/>
</dbReference>
<dbReference type="Gene3D" id="3.30.70.1470">
    <property type="entry name" value="Caspase-like"/>
    <property type="match status" value="1"/>
</dbReference>
<dbReference type="InterPro" id="IPR033139">
    <property type="entry name" value="Caspase_cys_AS"/>
</dbReference>
<feature type="domain" description="Caspase family p10" evidence="3">
    <location>
        <begin position="278"/>
        <end position="374"/>
    </location>
</feature>
<protein>
    <recommendedName>
        <fullName evidence="7">Caspase-3</fullName>
    </recommendedName>
</protein>
<evidence type="ECO:0000256" key="2">
    <source>
        <dbReference type="RuleBase" id="RU003971"/>
    </source>
</evidence>
<organism evidence="5 6">
    <name type="scientific">Pocillopora meandrina</name>
    <dbReference type="NCBI Taxonomy" id="46732"/>
    <lineage>
        <taxon>Eukaryota</taxon>
        <taxon>Metazoa</taxon>
        <taxon>Cnidaria</taxon>
        <taxon>Anthozoa</taxon>
        <taxon>Hexacorallia</taxon>
        <taxon>Scleractinia</taxon>
        <taxon>Astrocoeniina</taxon>
        <taxon>Pocilloporidae</taxon>
        <taxon>Pocillopora</taxon>
    </lineage>
</organism>
<accession>A0AAU9WE04</accession>
<dbReference type="Gene3D" id="3.40.50.1460">
    <property type="match status" value="1"/>
</dbReference>
<evidence type="ECO:0000313" key="6">
    <source>
        <dbReference type="Proteomes" id="UP001159428"/>
    </source>
</evidence>
<dbReference type="InterPro" id="IPR011600">
    <property type="entry name" value="Pept_C14_caspase"/>
</dbReference>
<dbReference type="SUPFAM" id="SSF52129">
    <property type="entry name" value="Caspase-like"/>
    <property type="match status" value="1"/>
</dbReference>
<evidence type="ECO:0000256" key="1">
    <source>
        <dbReference type="ARBA" id="ARBA00010134"/>
    </source>
</evidence>
<dbReference type="InterPro" id="IPR002138">
    <property type="entry name" value="Pept_C14_p10"/>
</dbReference>
<reference evidence="5 6" key="1">
    <citation type="submission" date="2022-05" db="EMBL/GenBank/DDBJ databases">
        <authorList>
            <consortium name="Genoscope - CEA"/>
            <person name="William W."/>
        </authorList>
    </citation>
    <scope>NUCLEOTIDE SEQUENCE [LARGE SCALE GENOMIC DNA]</scope>
</reference>
<dbReference type="GO" id="GO:0004197">
    <property type="term" value="F:cysteine-type endopeptidase activity"/>
    <property type="evidence" value="ECO:0007669"/>
    <property type="project" value="InterPro"/>
</dbReference>
<dbReference type="PANTHER" id="PTHR22576:SF41">
    <property type="entry name" value="CASPASE 14, APOPTOSIS-RELATED CYSTEINE PEPTIDASE"/>
    <property type="match status" value="1"/>
</dbReference>